<organism evidence="1 2">
    <name type="scientific">Vermiconidia calcicola</name>
    <dbReference type="NCBI Taxonomy" id="1690605"/>
    <lineage>
        <taxon>Eukaryota</taxon>
        <taxon>Fungi</taxon>
        <taxon>Dikarya</taxon>
        <taxon>Ascomycota</taxon>
        <taxon>Pezizomycotina</taxon>
        <taxon>Dothideomycetes</taxon>
        <taxon>Dothideomycetidae</taxon>
        <taxon>Mycosphaerellales</taxon>
        <taxon>Extremaceae</taxon>
        <taxon>Vermiconidia</taxon>
    </lineage>
</organism>
<dbReference type="EMBL" id="JAUTXU010000127">
    <property type="protein sequence ID" value="KAK3705730.1"/>
    <property type="molecule type" value="Genomic_DNA"/>
</dbReference>
<accession>A0ACC3MYV2</accession>
<evidence type="ECO:0000313" key="1">
    <source>
        <dbReference type="EMBL" id="KAK3705730.1"/>
    </source>
</evidence>
<proteinExistence type="predicted"/>
<dbReference type="Proteomes" id="UP001281147">
    <property type="component" value="Unassembled WGS sequence"/>
</dbReference>
<reference evidence="1" key="1">
    <citation type="submission" date="2023-07" db="EMBL/GenBank/DDBJ databases">
        <title>Black Yeasts Isolated from many extreme environments.</title>
        <authorList>
            <person name="Coleine C."/>
            <person name="Stajich J.E."/>
            <person name="Selbmann L."/>
        </authorList>
    </citation>
    <scope>NUCLEOTIDE SEQUENCE</scope>
    <source>
        <strain evidence="1">CCFEE 5714</strain>
    </source>
</reference>
<name>A0ACC3MYV2_9PEZI</name>
<keyword evidence="2" id="KW-1185">Reference proteome</keyword>
<gene>
    <name evidence="1" type="ORF">LTR37_013173</name>
</gene>
<comment type="caution">
    <text evidence="1">The sequence shown here is derived from an EMBL/GenBank/DDBJ whole genome shotgun (WGS) entry which is preliminary data.</text>
</comment>
<evidence type="ECO:0000313" key="2">
    <source>
        <dbReference type="Proteomes" id="UP001281147"/>
    </source>
</evidence>
<sequence>MTTFENVFLRYMARWNCLEKPAAADVVAALQRSGQHGKDTTPHPRTIFLRCPLSLRFAQFYSFVEDLSYLETAKRTADYSIDHLPVDSLPLWDFDAPYVPGVTPRDSSSATIAASGLLILQQQVNKCGGSDSKQEYTQAAITLIESAIKLALASEISFADLAANKPNATLGAISDVATPANTSRSQGFESILMHGTANNNPDAGDGRSFDTGLIYGDYYLLEAGNRLLGMQDVYR</sequence>
<protein>
    <submittedName>
        <fullName evidence="1">Uncharacterized protein</fullName>
    </submittedName>
</protein>